<dbReference type="OrthoDB" id="1137593at2"/>
<accession>A0A0P6Y217</accession>
<feature type="repeat" description="TPR" evidence="4">
    <location>
        <begin position="536"/>
        <end position="569"/>
    </location>
</feature>
<comment type="caution">
    <text evidence="6">The sequence shown here is derived from an EMBL/GenBank/DDBJ whole genome shotgun (WGS) entry which is preliminary data.</text>
</comment>
<organism evidence="6 7">
    <name type="scientific">Herpetosiphon geysericola</name>
    <dbReference type="NCBI Taxonomy" id="70996"/>
    <lineage>
        <taxon>Bacteria</taxon>
        <taxon>Bacillati</taxon>
        <taxon>Chloroflexota</taxon>
        <taxon>Chloroflexia</taxon>
        <taxon>Herpetosiphonales</taxon>
        <taxon>Herpetosiphonaceae</taxon>
        <taxon>Herpetosiphon</taxon>
    </lineage>
</organism>
<keyword evidence="3" id="KW-0804">Transcription</keyword>
<dbReference type="SMART" id="SM00421">
    <property type="entry name" value="HTH_LUXR"/>
    <property type="match status" value="1"/>
</dbReference>
<dbReference type="GO" id="GO:0006355">
    <property type="term" value="P:regulation of DNA-templated transcription"/>
    <property type="evidence" value="ECO:0007669"/>
    <property type="project" value="InterPro"/>
</dbReference>
<dbReference type="EMBL" id="LGKP01000022">
    <property type="protein sequence ID" value="KPL85886.1"/>
    <property type="molecule type" value="Genomic_DNA"/>
</dbReference>
<dbReference type="Gene3D" id="3.40.50.300">
    <property type="entry name" value="P-loop containing nucleotide triphosphate hydrolases"/>
    <property type="match status" value="1"/>
</dbReference>
<dbReference type="InterPro" id="IPR019734">
    <property type="entry name" value="TPR_rpt"/>
</dbReference>
<dbReference type="Pfam" id="PF25873">
    <property type="entry name" value="WHD_MalT"/>
    <property type="match status" value="1"/>
</dbReference>
<keyword evidence="7" id="KW-1185">Reference proteome</keyword>
<dbReference type="InterPro" id="IPR059106">
    <property type="entry name" value="WHD_MalT"/>
</dbReference>
<evidence type="ECO:0000313" key="7">
    <source>
        <dbReference type="Proteomes" id="UP000050277"/>
    </source>
</evidence>
<dbReference type="PANTHER" id="PTHR44688:SF16">
    <property type="entry name" value="DNA-BINDING TRANSCRIPTIONAL ACTIVATOR DEVR_DOSR"/>
    <property type="match status" value="1"/>
</dbReference>
<dbReference type="PRINTS" id="PR00038">
    <property type="entry name" value="HTHLUXR"/>
</dbReference>
<dbReference type="PROSITE" id="PS50005">
    <property type="entry name" value="TPR"/>
    <property type="match status" value="1"/>
</dbReference>
<dbReference type="InterPro" id="IPR000792">
    <property type="entry name" value="Tscrpt_reg_LuxR_C"/>
</dbReference>
<dbReference type="PROSITE" id="PS50043">
    <property type="entry name" value="HTH_LUXR_2"/>
    <property type="match status" value="1"/>
</dbReference>
<dbReference type="RefSeq" id="WP_054534942.1">
    <property type="nucleotide sequence ID" value="NZ_LGKP01000022.1"/>
</dbReference>
<reference evidence="6 7" key="1">
    <citation type="submission" date="2015-07" db="EMBL/GenBank/DDBJ databases">
        <title>Whole genome sequence of Herpetosiphon geysericola DSM 7119.</title>
        <authorList>
            <person name="Hemp J."/>
            <person name="Ward L.M."/>
            <person name="Pace L.A."/>
            <person name="Fischer W.W."/>
        </authorList>
    </citation>
    <scope>NUCLEOTIDE SEQUENCE [LARGE SCALE GENOMIC DNA]</scope>
    <source>
        <strain evidence="6 7">DSM 7119</strain>
    </source>
</reference>
<dbReference type="Pfam" id="PF13191">
    <property type="entry name" value="AAA_16"/>
    <property type="match status" value="1"/>
</dbReference>
<dbReference type="PROSITE" id="PS00622">
    <property type="entry name" value="HTH_LUXR_1"/>
    <property type="match status" value="1"/>
</dbReference>
<dbReference type="InterPro" id="IPR027417">
    <property type="entry name" value="P-loop_NTPase"/>
</dbReference>
<dbReference type="InterPro" id="IPR041664">
    <property type="entry name" value="AAA_16"/>
</dbReference>
<evidence type="ECO:0000256" key="3">
    <source>
        <dbReference type="ARBA" id="ARBA00023163"/>
    </source>
</evidence>
<dbReference type="GO" id="GO:0003677">
    <property type="term" value="F:DNA binding"/>
    <property type="evidence" value="ECO:0007669"/>
    <property type="project" value="UniProtKB-KW"/>
</dbReference>
<dbReference type="InterPro" id="IPR036388">
    <property type="entry name" value="WH-like_DNA-bd_sf"/>
</dbReference>
<dbReference type="Pfam" id="PF00196">
    <property type="entry name" value="GerE"/>
    <property type="match status" value="1"/>
</dbReference>
<dbReference type="CDD" id="cd06170">
    <property type="entry name" value="LuxR_C_like"/>
    <property type="match status" value="1"/>
</dbReference>
<name>A0A0P6Y217_9CHLR</name>
<dbReference type="STRING" id="70996.SE18_13270"/>
<dbReference type="Gene3D" id="1.10.10.10">
    <property type="entry name" value="Winged helix-like DNA-binding domain superfamily/Winged helix DNA-binding domain"/>
    <property type="match status" value="1"/>
</dbReference>
<feature type="domain" description="HTH luxR-type" evidence="5">
    <location>
        <begin position="809"/>
        <end position="874"/>
    </location>
</feature>
<proteinExistence type="predicted"/>
<sequence length="877" mass="96593">MSDLHQLVLLTKLAAPQTPSTLVERQHVLERLAVRGRVTLITASAGSGKTTLLSAMAAEHQRVAWLTLDSNDNDAIRFARYLIAALQTLEPALGRNAMALLNGLQQPAIEAVLTLLINEISVAQLAPIVLVLDDYHWIDTPVVHTALAWFIDQLPTQLHLIIASRTVPPLPLGRWRGRGYLSEIDANMLRFNSAETAQLLRQTLSDLPDQATIDWLTERTEGWVAGLQLAALSAKDRANVQQLLSGFSGSHRYIFDYLAEEVLDRLDPATVEFLLATSVAERLTGALCDQLLDWQPGTGAQMLVQLEAAQLFLVALDDERRWYRYHHLFAEFLRFRLQQLDPQAPTEYLQRASAWHAANNDLNTAISYSLAANDHQQATNLIAQFGRDALMRGEALSVRNWLARLPASQLSQSSHLALIAAWSQLLTVDILGIEEHLNQASSLLAALPQAEQARAKAEIATIEAVLLRFGDNIEHSMRHSQAALELVEHDDLVLRGILLGNLTVSARLTGNLTIAVAAASDAVTINQRSGNTFAMLLAIADLGQIQAQQGDLRKAAATYRRGIELASERGWHQVPALGLIHVGLGEVCYEWNQLEQAQTHAEQAIAIAQINGYLDIATDGYRLRARVEHANNERRNSQASIEQALHFAQRNNVGRFVNEVQATQARMALILGDLATVRRWAQSVQQTAWQWQQVSAANTYARWLIANNEPAQAIQLVQPLLQQTLKYGGNRLEWLLSLALAYAAQNNPKPAQTQLEQALAISAHEGALRCFLDTGPVLAQLLREGTSYAAQRAAIVAAMLQHSSTASAAQRLNEPLSEREIEVLKLLALGHSNAEIAERLIIAIGTVKRHVNNLLGKLNARSRTEAVAIARDEGLLH</sequence>
<dbReference type="SMART" id="SM00028">
    <property type="entry name" value="TPR"/>
    <property type="match status" value="4"/>
</dbReference>
<dbReference type="SUPFAM" id="SSF46894">
    <property type="entry name" value="C-terminal effector domain of the bipartite response regulators"/>
    <property type="match status" value="1"/>
</dbReference>
<evidence type="ECO:0000256" key="2">
    <source>
        <dbReference type="ARBA" id="ARBA00023125"/>
    </source>
</evidence>
<dbReference type="Pfam" id="PF17874">
    <property type="entry name" value="TPR_MalT"/>
    <property type="match status" value="1"/>
</dbReference>
<dbReference type="InterPro" id="IPR011990">
    <property type="entry name" value="TPR-like_helical_dom_sf"/>
</dbReference>
<evidence type="ECO:0000313" key="6">
    <source>
        <dbReference type="EMBL" id="KPL85886.1"/>
    </source>
</evidence>
<evidence type="ECO:0000259" key="5">
    <source>
        <dbReference type="PROSITE" id="PS50043"/>
    </source>
</evidence>
<dbReference type="PANTHER" id="PTHR44688">
    <property type="entry name" value="DNA-BINDING TRANSCRIPTIONAL ACTIVATOR DEVR_DOSR"/>
    <property type="match status" value="1"/>
</dbReference>
<gene>
    <name evidence="6" type="ORF">SE18_13270</name>
</gene>
<keyword evidence="1" id="KW-0805">Transcription regulation</keyword>
<dbReference type="SUPFAM" id="SSF48452">
    <property type="entry name" value="TPR-like"/>
    <property type="match status" value="1"/>
</dbReference>
<keyword evidence="4" id="KW-0802">TPR repeat</keyword>
<evidence type="ECO:0000256" key="4">
    <source>
        <dbReference type="PROSITE-ProRule" id="PRU00339"/>
    </source>
</evidence>
<dbReference type="InterPro" id="IPR016032">
    <property type="entry name" value="Sig_transdc_resp-reg_C-effctor"/>
</dbReference>
<protein>
    <recommendedName>
        <fullName evidence="5">HTH luxR-type domain-containing protein</fullName>
    </recommendedName>
</protein>
<dbReference type="Gene3D" id="1.25.40.10">
    <property type="entry name" value="Tetratricopeptide repeat domain"/>
    <property type="match status" value="1"/>
</dbReference>
<dbReference type="SUPFAM" id="SSF52540">
    <property type="entry name" value="P-loop containing nucleoside triphosphate hydrolases"/>
    <property type="match status" value="1"/>
</dbReference>
<dbReference type="InterPro" id="IPR041617">
    <property type="entry name" value="TPR_MalT"/>
</dbReference>
<keyword evidence="2" id="KW-0238">DNA-binding</keyword>
<dbReference type="Proteomes" id="UP000050277">
    <property type="component" value="Unassembled WGS sequence"/>
</dbReference>
<evidence type="ECO:0000256" key="1">
    <source>
        <dbReference type="ARBA" id="ARBA00023015"/>
    </source>
</evidence>
<dbReference type="AlphaFoldDB" id="A0A0P6Y217"/>